<sequence length="444" mass="47219">MPARDHRWLRATAAWGSCPRGPRSVTTWGKASFRAAGRYFFLACPPEAATAEYTKFLVARYTWGACAACRFNCSSQGQEMATEEPGGQRGPFFDEAQRLDTVRDFTDLDQGAWTSDVQTQLLSCQTPAPRSVTGAVRRYFPFPLPSSFEKRACCSTSTRSFARAPFGITRPGSRDIFTAPRFRLRPGPGWGGQGQGPPSVWRGPAPQLGAECRNTSSGGGRARLAPLPARAPPGKASAAPDLLGPPARLRGGLCSGEAAAPLTDGPSTTPAGWALSFLPCASAFASASAVGAPRSAFGMLVAHPSSHGCLPFRSPASAPLCRMLGPPLAEPGRPRPRLRSGLATQAPAFLTQSTCFARVSVWERQPLAPRSSLPCCTFFAPVGHAVQLRGAPSWRPAPAGASVFVGWRVRRLSRRASVLLPSSGTRRWIGGRQHAPAPISKKQS</sequence>
<accession>A0ABN9Q633</accession>
<evidence type="ECO:0000313" key="1">
    <source>
        <dbReference type="EMBL" id="CAK0798517.1"/>
    </source>
</evidence>
<feature type="non-terminal residue" evidence="1">
    <location>
        <position position="444"/>
    </location>
</feature>
<gene>
    <name evidence="1" type="ORF">PCOR1329_LOCUS7239</name>
</gene>
<organism evidence="1 2">
    <name type="scientific">Prorocentrum cordatum</name>
    <dbReference type="NCBI Taxonomy" id="2364126"/>
    <lineage>
        <taxon>Eukaryota</taxon>
        <taxon>Sar</taxon>
        <taxon>Alveolata</taxon>
        <taxon>Dinophyceae</taxon>
        <taxon>Prorocentrales</taxon>
        <taxon>Prorocentraceae</taxon>
        <taxon>Prorocentrum</taxon>
    </lineage>
</organism>
<keyword evidence="2" id="KW-1185">Reference proteome</keyword>
<comment type="caution">
    <text evidence="1">The sequence shown here is derived from an EMBL/GenBank/DDBJ whole genome shotgun (WGS) entry which is preliminary data.</text>
</comment>
<evidence type="ECO:0000313" key="2">
    <source>
        <dbReference type="Proteomes" id="UP001189429"/>
    </source>
</evidence>
<dbReference type="Proteomes" id="UP001189429">
    <property type="component" value="Unassembled WGS sequence"/>
</dbReference>
<dbReference type="EMBL" id="CAUYUJ010001960">
    <property type="protein sequence ID" value="CAK0798517.1"/>
    <property type="molecule type" value="Genomic_DNA"/>
</dbReference>
<proteinExistence type="predicted"/>
<reference evidence="1" key="1">
    <citation type="submission" date="2023-10" db="EMBL/GenBank/DDBJ databases">
        <authorList>
            <person name="Chen Y."/>
            <person name="Shah S."/>
            <person name="Dougan E. K."/>
            <person name="Thang M."/>
            <person name="Chan C."/>
        </authorList>
    </citation>
    <scope>NUCLEOTIDE SEQUENCE [LARGE SCALE GENOMIC DNA]</scope>
</reference>
<name>A0ABN9Q633_9DINO</name>
<protein>
    <submittedName>
        <fullName evidence="1">Uncharacterized protein</fullName>
    </submittedName>
</protein>